<evidence type="ECO:0000256" key="1">
    <source>
        <dbReference type="ARBA" id="ARBA00004651"/>
    </source>
</evidence>
<dbReference type="Proteomes" id="UP000830326">
    <property type="component" value="Chromosome"/>
</dbReference>
<dbReference type="Pfam" id="PF00482">
    <property type="entry name" value="T2SSF"/>
    <property type="match status" value="2"/>
</dbReference>
<gene>
    <name evidence="9" type="ORF">MUO15_01980</name>
</gene>
<evidence type="ECO:0000259" key="8">
    <source>
        <dbReference type="Pfam" id="PF00482"/>
    </source>
</evidence>
<keyword evidence="3" id="KW-1003">Cell membrane</keyword>
<evidence type="ECO:0000256" key="3">
    <source>
        <dbReference type="ARBA" id="ARBA00022475"/>
    </source>
</evidence>
<feature type="transmembrane region" description="Helical" evidence="7">
    <location>
        <begin position="321"/>
        <end position="346"/>
    </location>
</feature>
<feature type="domain" description="Type II secretion system protein GspF" evidence="8">
    <location>
        <begin position="27"/>
        <end position="139"/>
    </location>
</feature>
<dbReference type="EMBL" id="CP095075">
    <property type="protein sequence ID" value="UOR12324.1"/>
    <property type="molecule type" value="Genomic_DNA"/>
</dbReference>
<feature type="domain" description="Type II secretion system protein GspF" evidence="8">
    <location>
        <begin position="222"/>
        <end position="344"/>
    </location>
</feature>
<dbReference type="PANTHER" id="PTHR30012:SF0">
    <property type="entry name" value="TYPE II SECRETION SYSTEM PROTEIN F-RELATED"/>
    <property type="match status" value="1"/>
</dbReference>
<accession>A0ABY4HBS3</accession>
<dbReference type="Gene3D" id="1.20.81.30">
    <property type="entry name" value="Type II secretion system (T2SS), domain F"/>
    <property type="match status" value="2"/>
</dbReference>
<evidence type="ECO:0000313" key="9">
    <source>
        <dbReference type="EMBL" id="UOR12324.1"/>
    </source>
</evidence>
<feature type="transmembrane region" description="Helical" evidence="7">
    <location>
        <begin position="167"/>
        <end position="192"/>
    </location>
</feature>
<evidence type="ECO:0000256" key="5">
    <source>
        <dbReference type="ARBA" id="ARBA00022989"/>
    </source>
</evidence>
<comment type="subcellular location">
    <subcellularLocation>
        <location evidence="1">Cell membrane</location>
        <topology evidence="1">Multi-pass membrane protein</topology>
    </subcellularLocation>
</comment>
<dbReference type="InterPro" id="IPR003004">
    <property type="entry name" value="GspF/PilC"/>
</dbReference>
<keyword evidence="10" id="KW-1185">Reference proteome</keyword>
<protein>
    <submittedName>
        <fullName evidence="9">Type II secretion system F family protein</fullName>
    </submittedName>
</protein>
<keyword evidence="5 7" id="KW-1133">Transmembrane helix</keyword>
<dbReference type="InterPro" id="IPR047692">
    <property type="entry name" value="T4P_ComGB"/>
</dbReference>
<evidence type="ECO:0000256" key="4">
    <source>
        <dbReference type="ARBA" id="ARBA00022692"/>
    </source>
</evidence>
<keyword evidence="4 7" id="KW-0812">Transmembrane</keyword>
<sequence>MLLATFKLFSRFSPRQQVLPLAKQILFLRRLCHLLDKGFPLLESLKMTSWDPILAPIASTITSQLKVGQPMDAAFQQANFSKNVISFLYFSRIHKDLPSMFRQCAELLHIQNEYTKKLKQVMRYPLFLLLFVFIAFGVIKRTILPSFQSLFENDSTKPLSLLILKGIDYGMTGFGYVTLLLIILLFAFRLYLPKLSIEQTLSIYEKTPVIKEYQMFTISFLFATHLSSLLRAGLPLKQALEMMAEQTKYNTLTHYARMILEKLNEGTLLGQSLHSCTLLRGELTAIFHHTNDLETLSLELHVLSELLIDQLKEKLTRTVQLIQPIFFIGIAGVVVLIYASIMLPMYQWMEQI</sequence>
<keyword evidence="6 7" id="KW-0472">Membrane</keyword>
<evidence type="ECO:0000313" key="10">
    <source>
        <dbReference type="Proteomes" id="UP000830326"/>
    </source>
</evidence>
<organism evidence="9 10">
    <name type="scientific">Halobacillus amylolyticus</name>
    <dbReference type="NCBI Taxonomy" id="2932259"/>
    <lineage>
        <taxon>Bacteria</taxon>
        <taxon>Bacillati</taxon>
        <taxon>Bacillota</taxon>
        <taxon>Bacilli</taxon>
        <taxon>Bacillales</taxon>
        <taxon>Bacillaceae</taxon>
        <taxon>Halobacillus</taxon>
    </lineage>
</organism>
<evidence type="ECO:0000256" key="6">
    <source>
        <dbReference type="ARBA" id="ARBA00023136"/>
    </source>
</evidence>
<dbReference type="InterPro" id="IPR018076">
    <property type="entry name" value="T2SS_GspF_dom"/>
</dbReference>
<feature type="transmembrane region" description="Helical" evidence="7">
    <location>
        <begin position="126"/>
        <end position="147"/>
    </location>
</feature>
<name>A0ABY4HBS3_9BACI</name>
<proteinExistence type="inferred from homology"/>
<evidence type="ECO:0000256" key="7">
    <source>
        <dbReference type="SAM" id="Phobius"/>
    </source>
</evidence>
<dbReference type="NCBIfam" id="NF041012">
    <property type="entry name" value="T4P_ComGB"/>
    <property type="match status" value="1"/>
</dbReference>
<dbReference type="InterPro" id="IPR042094">
    <property type="entry name" value="T2SS_GspF_sf"/>
</dbReference>
<dbReference type="RefSeq" id="WP_245033076.1">
    <property type="nucleotide sequence ID" value="NZ_CP095075.1"/>
</dbReference>
<dbReference type="PANTHER" id="PTHR30012">
    <property type="entry name" value="GENERAL SECRETION PATHWAY PROTEIN"/>
    <property type="match status" value="1"/>
</dbReference>
<reference evidence="9" key="1">
    <citation type="submission" date="2022-04" db="EMBL/GenBank/DDBJ databases">
        <title>Halobacillus sp. isolated from saltern.</title>
        <authorList>
            <person name="Won M."/>
            <person name="Lee C.-M."/>
            <person name="Woen H.-Y."/>
            <person name="Kwon S.-W."/>
        </authorList>
    </citation>
    <scope>NUCLEOTIDE SEQUENCE</scope>
    <source>
        <strain evidence="9">SSHM10-5</strain>
    </source>
</reference>
<comment type="similarity">
    <text evidence="2">Belongs to the GSP F family.</text>
</comment>
<evidence type="ECO:0000256" key="2">
    <source>
        <dbReference type="ARBA" id="ARBA00005745"/>
    </source>
</evidence>